<organism evidence="2 3">
    <name type="scientific">Holothuria leucospilota</name>
    <name type="common">Black long sea cucumber</name>
    <name type="synonym">Mertensiothuria leucospilota</name>
    <dbReference type="NCBI Taxonomy" id="206669"/>
    <lineage>
        <taxon>Eukaryota</taxon>
        <taxon>Metazoa</taxon>
        <taxon>Echinodermata</taxon>
        <taxon>Eleutherozoa</taxon>
        <taxon>Echinozoa</taxon>
        <taxon>Holothuroidea</taxon>
        <taxon>Aspidochirotacea</taxon>
        <taxon>Aspidochirotida</taxon>
        <taxon>Holothuriidae</taxon>
        <taxon>Holothuria</taxon>
    </lineage>
</organism>
<feature type="domain" description="LRAT" evidence="1">
    <location>
        <begin position="89"/>
        <end position="213"/>
    </location>
</feature>
<keyword evidence="3" id="KW-1185">Reference proteome</keyword>
<dbReference type="Proteomes" id="UP001152320">
    <property type="component" value="Chromosome 14"/>
</dbReference>
<dbReference type="InterPro" id="IPR007053">
    <property type="entry name" value="LRAT_dom"/>
</dbReference>
<evidence type="ECO:0000313" key="3">
    <source>
        <dbReference type="Proteomes" id="UP001152320"/>
    </source>
</evidence>
<protein>
    <recommendedName>
        <fullName evidence="1">LRAT domain-containing protein</fullName>
    </recommendedName>
</protein>
<proteinExistence type="predicted"/>
<reference evidence="2" key="1">
    <citation type="submission" date="2021-10" db="EMBL/GenBank/DDBJ databases">
        <title>Tropical sea cucumber genome reveals ecological adaptation and Cuvierian tubules defense mechanism.</title>
        <authorList>
            <person name="Chen T."/>
        </authorList>
    </citation>
    <scope>NUCLEOTIDE SEQUENCE</scope>
    <source>
        <strain evidence="2">Nanhai2018</strain>
        <tissue evidence="2">Muscle</tissue>
    </source>
</reference>
<dbReference type="OrthoDB" id="6102890at2759"/>
<gene>
    <name evidence="2" type="ORF">HOLleu_28758</name>
</gene>
<comment type="caution">
    <text evidence="2">The sequence shown here is derived from an EMBL/GenBank/DDBJ whole genome shotgun (WGS) entry which is preliminary data.</text>
</comment>
<evidence type="ECO:0000259" key="1">
    <source>
        <dbReference type="Pfam" id="PF04970"/>
    </source>
</evidence>
<dbReference type="EMBL" id="JAIZAY010000014">
    <property type="protein sequence ID" value="KAJ8029380.1"/>
    <property type="molecule type" value="Genomic_DNA"/>
</dbReference>
<accession>A0A9Q1BMJ3</accession>
<evidence type="ECO:0000313" key="2">
    <source>
        <dbReference type="EMBL" id="KAJ8029380.1"/>
    </source>
</evidence>
<dbReference type="Gene3D" id="3.90.1720.10">
    <property type="entry name" value="endopeptidase domain like (from Nostoc punctiforme)"/>
    <property type="match status" value="1"/>
</dbReference>
<name>A0A9Q1BMJ3_HOLLE</name>
<sequence>MSLHGACNCGNNDPSKFFIIRKSGALWGISCMNRTCGAEYLIDRFCKPGNESIKFNNQVLHFNPPTSVKKDPKFQVRLSRKRIKNVADLKPGDHVGFDRLYLIWHHAIVVEAQAKPFKLVVDGWDGKFYKMKRVRKSLKQRDVKHMYKFFYSQKVEQENPPELVLARSKSRLHAKGESAGWARPVLIRELDDRYGFLNANCEHFATYCKTGDSFCIQNHWARMKLKETAREFLLRSGKTFMKELCSKVAPEVLENIVQYLLNKGSNFLFEGIGLTGVVLVELLSFEDAYKKLKDQLGRGEIGKDVYYVELGRKLMEFLTVAGIAGGGGLVVASLGAPWAEVVLSPVLMIAAKAANRLVTRFLGDGLLKYLGKAYDWLPQTPITSIKNFLVDKFRKCIEGCEKAMAWVKEKVCEITKSVCTKVGRIVKNAIEWLSRGWNWLGNKIVDAENYLVAKLNQCLQNCKKALSWMKTEISELTKFVGSKLEKFAKKVVESVASGWKWLQKKVDDSRKYLVDKFNQCWKVCTTVPTKISKAASYVSNKVCQVANCVRKALAKPVRAVVNAVSKLFSWLL</sequence>
<dbReference type="AlphaFoldDB" id="A0A9Q1BMJ3"/>
<dbReference type="Pfam" id="PF04970">
    <property type="entry name" value="LRAT"/>
    <property type="match status" value="1"/>
</dbReference>